<name>E0XYT7_9BACT</name>
<dbReference type="PANTHER" id="PTHR36456">
    <property type="entry name" value="UPF0232 PROTEIN SCO3875"/>
    <property type="match status" value="1"/>
</dbReference>
<sequence length="100" mass="11375">MSFKHVGLELQGLLSEWMEKPQARGLVLGRIWEEAVGEAVSRHCRPLVLEDSVLMVEVTDLAWKPQLEAMSADLIRKVNTALGKPWVRRIVWVLDDEVQA</sequence>
<dbReference type="InterPro" id="IPR007922">
    <property type="entry name" value="DciA-like"/>
</dbReference>
<dbReference type="PANTHER" id="PTHR36456:SF1">
    <property type="entry name" value="UPF0232 PROTEIN SCO3875"/>
    <property type="match status" value="1"/>
</dbReference>
<accession>E0XYT7</accession>
<reference evidence="1" key="1">
    <citation type="journal article" date="2011" name="Environ. Microbiol.">
        <title>Time-series analyses of Monterey Bay coastal microbial picoplankton using a 'genome proxy' microarray.</title>
        <authorList>
            <person name="Rich V.I."/>
            <person name="Pham V.D."/>
            <person name="Eppley J."/>
            <person name="Shi Y."/>
            <person name="DeLong E.F."/>
        </authorList>
    </citation>
    <scope>NUCLEOTIDE SEQUENCE</scope>
</reference>
<evidence type="ECO:0000313" key="1">
    <source>
        <dbReference type="EMBL" id="ADI19578.1"/>
    </source>
</evidence>
<proteinExistence type="predicted"/>
<evidence type="ECO:0008006" key="2">
    <source>
        <dbReference type="Google" id="ProtNLM"/>
    </source>
</evidence>
<protein>
    <recommendedName>
        <fullName evidence="2">DUF721 domain-containing protein</fullName>
    </recommendedName>
</protein>
<organism evidence="1">
    <name type="scientific">uncultured Acidobacteria bacterium HF0770_27F21</name>
    <dbReference type="NCBI Taxonomy" id="710730"/>
    <lineage>
        <taxon>Bacteria</taxon>
        <taxon>Pseudomonadati</taxon>
        <taxon>Acidobacteriota</taxon>
        <taxon>environmental samples</taxon>
    </lineage>
</organism>
<dbReference type="EMBL" id="GU474926">
    <property type="protein sequence ID" value="ADI19578.1"/>
    <property type="molecule type" value="Genomic_DNA"/>
</dbReference>
<dbReference type="AlphaFoldDB" id="E0XYT7"/>
<dbReference type="Pfam" id="PF05258">
    <property type="entry name" value="DciA"/>
    <property type="match status" value="1"/>
</dbReference>